<reference evidence="7 8" key="1">
    <citation type="journal article" date="2024" name="Nat. Commun.">
        <title>Phylogenomics reveals the evolutionary origins of lichenization in chlorophyte algae.</title>
        <authorList>
            <person name="Puginier C."/>
            <person name="Libourel C."/>
            <person name="Otte J."/>
            <person name="Skaloud P."/>
            <person name="Haon M."/>
            <person name="Grisel S."/>
            <person name="Petersen M."/>
            <person name="Berrin J.G."/>
            <person name="Delaux P.M."/>
            <person name="Dal Grande F."/>
            <person name="Keller J."/>
        </authorList>
    </citation>
    <scope>NUCLEOTIDE SEQUENCE [LARGE SCALE GENOMIC DNA]</scope>
    <source>
        <strain evidence="7 8">SAG 2523</strain>
    </source>
</reference>
<dbReference type="PRINTS" id="PR00503">
    <property type="entry name" value="BROMODOMAIN"/>
</dbReference>
<evidence type="ECO:0000313" key="8">
    <source>
        <dbReference type="Proteomes" id="UP001485043"/>
    </source>
</evidence>
<feature type="domain" description="Bromo" evidence="6">
    <location>
        <begin position="362"/>
        <end position="432"/>
    </location>
</feature>
<dbReference type="InterPro" id="IPR039856">
    <property type="entry name" value="EMC2-like"/>
</dbReference>
<feature type="compositionally biased region" description="Polar residues" evidence="5">
    <location>
        <begin position="650"/>
        <end position="663"/>
    </location>
</feature>
<dbReference type="PANTHER" id="PTHR12760">
    <property type="entry name" value="TETRATRICOPEPTIDE REPEAT PROTEIN"/>
    <property type="match status" value="1"/>
</dbReference>
<evidence type="ECO:0000256" key="1">
    <source>
        <dbReference type="ARBA" id="ARBA00022737"/>
    </source>
</evidence>
<feature type="region of interest" description="Disordered" evidence="5">
    <location>
        <begin position="292"/>
        <end position="341"/>
    </location>
</feature>
<dbReference type="Proteomes" id="UP001485043">
    <property type="component" value="Unassembled WGS sequence"/>
</dbReference>
<keyword evidence="3 4" id="KW-0103">Bromodomain</keyword>
<dbReference type="PROSITE" id="PS50014">
    <property type="entry name" value="BROMODOMAIN_2"/>
    <property type="match status" value="1"/>
</dbReference>
<keyword evidence="1" id="KW-0677">Repeat</keyword>
<dbReference type="SMART" id="SM00297">
    <property type="entry name" value="BROMO"/>
    <property type="match status" value="1"/>
</dbReference>
<evidence type="ECO:0000256" key="3">
    <source>
        <dbReference type="ARBA" id="ARBA00023117"/>
    </source>
</evidence>
<feature type="compositionally biased region" description="Polar residues" evidence="5">
    <location>
        <begin position="309"/>
        <end position="322"/>
    </location>
</feature>
<dbReference type="EMBL" id="JALJOV010000484">
    <property type="protein sequence ID" value="KAK9863345.1"/>
    <property type="molecule type" value="Genomic_DNA"/>
</dbReference>
<dbReference type="CDD" id="cd04369">
    <property type="entry name" value="Bromodomain"/>
    <property type="match status" value="1"/>
</dbReference>
<dbReference type="Pfam" id="PF22890">
    <property type="entry name" value="TPR_EMC2"/>
    <property type="match status" value="1"/>
</dbReference>
<comment type="caution">
    <text evidence="7">The sequence shown here is derived from an EMBL/GenBank/DDBJ whole genome shotgun (WGS) entry which is preliminary data.</text>
</comment>
<dbReference type="SUPFAM" id="SSF48452">
    <property type="entry name" value="TPR-like"/>
    <property type="match status" value="1"/>
</dbReference>
<protein>
    <recommendedName>
        <fullName evidence="6">Bromo domain-containing protein</fullName>
    </recommendedName>
</protein>
<organism evidence="7 8">
    <name type="scientific">Apatococcus fuscideae</name>
    <dbReference type="NCBI Taxonomy" id="2026836"/>
    <lineage>
        <taxon>Eukaryota</taxon>
        <taxon>Viridiplantae</taxon>
        <taxon>Chlorophyta</taxon>
        <taxon>core chlorophytes</taxon>
        <taxon>Trebouxiophyceae</taxon>
        <taxon>Chlorellales</taxon>
        <taxon>Chlorellaceae</taxon>
        <taxon>Apatococcus</taxon>
    </lineage>
</organism>
<keyword evidence="8" id="KW-1185">Reference proteome</keyword>
<evidence type="ECO:0000256" key="5">
    <source>
        <dbReference type="SAM" id="MobiDB-lite"/>
    </source>
</evidence>
<dbReference type="InterPro" id="IPR055217">
    <property type="entry name" value="TPR_EMC2"/>
</dbReference>
<keyword evidence="2" id="KW-0802">TPR repeat</keyword>
<gene>
    <name evidence="7" type="ORF">WJX84_001510</name>
</gene>
<evidence type="ECO:0000256" key="2">
    <source>
        <dbReference type="ARBA" id="ARBA00022803"/>
    </source>
</evidence>
<dbReference type="InterPro" id="IPR036427">
    <property type="entry name" value="Bromodomain-like_sf"/>
</dbReference>
<feature type="region of interest" description="Disordered" evidence="5">
    <location>
        <begin position="519"/>
        <end position="540"/>
    </location>
</feature>
<evidence type="ECO:0000256" key="4">
    <source>
        <dbReference type="PROSITE-ProRule" id="PRU00035"/>
    </source>
</evidence>
<dbReference type="InterPro" id="IPR011990">
    <property type="entry name" value="TPR-like_helical_dom_sf"/>
</dbReference>
<dbReference type="AlphaFoldDB" id="A0AAW1T401"/>
<feature type="region of interest" description="Disordered" evidence="5">
    <location>
        <begin position="636"/>
        <end position="673"/>
    </location>
</feature>
<sequence length="687" mass="75396">MSNSAELDAVLEDIRAAAKGGAFAASTRRYLKLARELRRRDSENVALFGSQLLRNHKGILSQEELWQVHEQVAVAAMDVRSMDLAFSLVQAVRKRFPDSARAERLTGMYFEAKGQLDQASEVYSRFQSEFPEHELLEKRKIAMERAKGNTASAISLLQKYLDTNQMDKDAWEELADLYLQGQMYGQAAHCLEELLLHQPANISYLVHYADILYTMGGSSSSNFRTALTYYSAAIETSEGQNVRALYGACACSAQLAGTKARSQPGQPAPPELSSLAGQQLLKLYKAQAPDKAQAAQPLKKRKRPEEPVSTPNGWSQPSSSSPAHLLSRPQINPVDPFASQAHPTVKPRFTVKDLLRVVDRVQQKDWYEIFRDPVTDAVAPGYSQKISRPMDFTKIRAQLEAGFYRSWDTLMEDMETMFNNAMIYNTDDTVFHQQAKSLLDITRQTIGYARKGIKDMRGRTAGSVRKHNAQFVANEKADRDARRLAARATKQAARNAKMAELAAASGLALPSDLAQARPDALGGAERDGFGERAATTRARDAEARRQQLLDENVRMTYCAKSKDPASMRWHSLAGGANGEGAAFAKGLAVRSCIHSVAPPRDAYSRSIAHFAEGLSGKARDLALARAAHFMAANAARSTAAPVQRPAATPSAHSSLRQGTQLPGSGSLPMHEPKLPRGLAYGASTWGM</sequence>
<dbReference type="InterPro" id="IPR001487">
    <property type="entry name" value="Bromodomain"/>
</dbReference>
<dbReference type="Pfam" id="PF00439">
    <property type="entry name" value="Bromodomain"/>
    <property type="match status" value="1"/>
</dbReference>
<dbReference type="Gene3D" id="1.25.40.10">
    <property type="entry name" value="Tetratricopeptide repeat domain"/>
    <property type="match status" value="1"/>
</dbReference>
<dbReference type="Gene3D" id="1.20.920.10">
    <property type="entry name" value="Bromodomain-like"/>
    <property type="match status" value="1"/>
</dbReference>
<name>A0AAW1T401_9CHLO</name>
<dbReference type="SUPFAM" id="SSF47370">
    <property type="entry name" value="Bromodomain"/>
    <property type="match status" value="1"/>
</dbReference>
<proteinExistence type="predicted"/>
<accession>A0AAW1T401</accession>
<evidence type="ECO:0000259" key="6">
    <source>
        <dbReference type="PROSITE" id="PS50014"/>
    </source>
</evidence>
<evidence type="ECO:0000313" key="7">
    <source>
        <dbReference type="EMBL" id="KAK9863345.1"/>
    </source>
</evidence>